<name>A0A402BH71_9CHLR</name>
<proteinExistence type="predicted"/>
<dbReference type="PANTHER" id="PTHR43377:SF1">
    <property type="entry name" value="BILIVERDIN REDUCTASE A"/>
    <property type="match status" value="1"/>
</dbReference>
<protein>
    <recommendedName>
        <fullName evidence="5">Oxidoreductase</fullName>
    </recommendedName>
</protein>
<dbReference type="SUPFAM" id="SSF51735">
    <property type="entry name" value="NAD(P)-binding Rossmann-fold domains"/>
    <property type="match status" value="1"/>
</dbReference>
<dbReference type="InterPro" id="IPR055170">
    <property type="entry name" value="GFO_IDH_MocA-like_dom"/>
</dbReference>
<dbReference type="EMBL" id="BIFT01000002">
    <property type="protein sequence ID" value="GCE30597.1"/>
    <property type="molecule type" value="Genomic_DNA"/>
</dbReference>
<dbReference type="Proteomes" id="UP000287171">
    <property type="component" value="Unassembled WGS sequence"/>
</dbReference>
<dbReference type="PANTHER" id="PTHR43377">
    <property type="entry name" value="BILIVERDIN REDUCTASE A"/>
    <property type="match status" value="1"/>
</dbReference>
<dbReference type="AlphaFoldDB" id="A0A402BH71"/>
<evidence type="ECO:0000259" key="1">
    <source>
        <dbReference type="Pfam" id="PF01408"/>
    </source>
</evidence>
<dbReference type="Gene3D" id="3.40.50.720">
    <property type="entry name" value="NAD(P)-binding Rossmann-like Domain"/>
    <property type="match status" value="1"/>
</dbReference>
<accession>A0A402BH71</accession>
<dbReference type="RefSeq" id="WP_126630665.1">
    <property type="nucleotide sequence ID" value="NZ_BIFT01000002.1"/>
</dbReference>
<dbReference type="Gene3D" id="3.30.360.10">
    <property type="entry name" value="Dihydrodipicolinate Reductase, domain 2"/>
    <property type="match status" value="1"/>
</dbReference>
<dbReference type="OrthoDB" id="240873at2"/>
<comment type="caution">
    <text evidence="3">The sequence shown here is derived from an EMBL/GenBank/DDBJ whole genome shotgun (WGS) entry which is preliminary data.</text>
</comment>
<gene>
    <name evidence="3" type="ORF">KDA_60810</name>
</gene>
<dbReference type="GO" id="GO:0000166">
    <property type="term" value="F:nucleotide binding"/>
    <property type="evidence" value="ECO:0007669"/>
    <property type="project" value="InterPro"/>
</dbReference>
<feature type="domain" description="Gfo/Idh/MocA-like oxidoreductase N-terminal" evidence="1">
    <location>
        <begin position="7"/>
        <end position="122"/>
    </location>
</feature>
<organism evidence="3 4">
    <name type="scientific">Dictyobacter alpinus</name>
    <dbReference type="NCBI Taxonomy" id="2014873"/>
    <lineage>
        <taxon>Bacteria</taxon>
        <taxon>Bacillati</taxon>
        <taxon>Chloroflexota</taxon>
        <taxon>Ktedonobacteria</taxon>
        <taxon>Ktedonobacterales</taxon>
        <taxon>Dictyobacteraceae</taxon>
        <taxon>Dictyobacter</taxon>
    </lineage>
</organism>
<dbReference type="Pfam" id="PF01408">
    <property type="entry name" value="GFO_IDH_MocA"/>
    <property type="match status" value="1"/>
</dbReference>
<dbReference type="InterPro" id="IPR000683">
    <property type="entry name" value="Gfo/Idh/MocA-like_OxRdtase_N"/>
</dbReference>
<feature type="domain" description="GFO/IDH/MocA-like oxidoreductase" evidence="2">
    <location>
        <begin position="133"/>
        <end position="250"/>
    </location>
</feature>
<evidence type="ECO:0008006" key="5">
    <source>
        <dbReference type="Google" id="ProtNLM"/>
    </source>
</evidence>
<evidence type="ECO:0000313" key="3">
    <source>
        <dbReference type="EMBL" id="GCE30597.1"/>
    </source>
</evidence>
<keyword evidence="4" id="KW-1185">Reference proteome</keyword>
<evidence type="ECO:0000259" key="2">
    <source>
        <dbReference type="Pfam" id="PF22725"/>
    </source>
</evidence>
<evidence type="ECO:0000313" key="4">
    <source>
        <dbReference type="Proteomes" id="UP000287171"/>
    </source>
</evidence>
<reference evidence="4" key="1">
    <citation type="submission" date="2018-12" db="EMBL/GenBank/DDBJ databases">
        <title>Tengunoibacter tsumagoiensis gen. nov., sp. nov., Dictyobacter kobayashii sp. nov., D. alpinus sp. nov., and D. joshuensis sp. nov. and description of Dictyobacteraceae fam. nov. within the order Ktedonobacterales isolated from Tengu-no-mugimeshi.</title>
        <authorList>
            <person name="Wang C.M."/>
            <person name="Zheng Y."/>
            <person name="Sakai Y."/>
            <person name="Toyoda A."/>
            <person name="Minakuchi Y."/>
            <person name="Abe K."/>
            <person name="Yokota A."/>
            <person name="Yabe S."/>
        </authorList>
    </citation>
    <scope>NUCLEOTIDE SEQUENCE [LARGE SCALE GENOMIC DNA]</scope>
    <source>
        <strain evidence="4">Uno16</strain>
    </source>
</reference>
<sequence>MQQSGLGIVGYGGFGEFTAKAYAQMPEVKIVAVTDVNAARRNEAASIYQATAYETYEQLLADPAVDIVVINTPPWLHAAQAQQAALAGKHIFLEKPLATDLADADALMQILQEKQVRLSIDYVLRHVPIYTILQKLTASNLLGKITYMRLENVASNEALHADHWFWKRQYSGGIFIEHGVHFFDLCNQLSQSEPADISGHAHTAEDGRQDRVMAAVSYNNGILANFYHAFDRPAILEQTVLRVVMERGTAIVTGWIPDRLEIEGTLSSEHYAELSELLGVELNITTVPAPEGITGATAGEIVTAQVTREDRTADYSQAVIGGLSEFIRSIQDPAYQPQVSLQDSYASFRLAYRAQQSIDQGHNLAY</sequence>
<dbReference type="InterPro" id="IPR051450">
    <property type="entry name" value="Gfo/Idh/MocA_Oxidoreductases"/>
</dbReference>
<dbReference type="SUPFAM" id="SSF55347">
    <property type="entry name" value="Glyceraldehyde-3-phosphate dehydrogenase-like, C-terminal domain"/>
    <property type="match status" value="1"/>
</dbReference>
<dbReference type="InterPro" id="IPR036291">
    <property type="entry name" value="NAD(P)-bd_dom_sf"/>
</dbReference>
<dbReference type="Pfam" id="PF22725">
    <property type="entry name" value="GFO_IDH_MocA_C3"/>
    <property type="match status" value="1"/>
</dbReference>